<evidence type="ECO:0000313" key="1">
    <source>
        <dbReference type="EMBL" id="CUI17801.1"/>
    </source>
</evidence>
<dbReference type="InParanoid" id="A0A0U5JCS5"/>
<organism evidence="1 2">
    <name type="scientific">Candidatus Protochlamydia naegleriophila</name>
    <dbReference type="NCBI Taxonomy" id="389348"/>
    <lineage>
        <taxon>Bacteria</taxon>
        <taxon>Pseudomonadati</taxon>
        <taxon>Chlamydiota</taxon>
        <taxon>Chlamydiia</taxon>
        <taxon>Parachlamydiales</taxon>
        <taxon>Parachlamydiaceae</taxon>
        <taxon>Candidatus Protochlamydia</taxon>
    </lineage>
</organism>
<proteinExistence type="predicted"/>
<gene>
    <name evidence="1" type="ORF">PNK_2200</name>
</gene>
<sequence>MPSHSTILLKSISKEEKSRLEKQIKASVKNLYGFVQKNGAVPHIRRGSTYLQLAPITTNS</sequence>
<dbReference type="PATRIC" id="fig|389348.3.peg.2474"/>
<dbReference type="Proteomes" id="UP000069902">
    <property type="component" value="Chromosome cPNK"/>
</dbReference>
<accession>A0A0U5JCS5</accession>
<reference evidence="2" key="1">
    <citation type="submission" date="2015-09" db="EMBL/GenBank/DDBJ databases">
        <authorList>
            <person name="Bertelli C."/>
        </authorList>
    </citation>
    <scope>NUCLEOTIDE SEQUENCE [LARGE SCALE GENOMIC DNA]</scope>
    <source>
        <strain evidence="2">KNic</strain>
    </source>
</reference>
<keyword evidence="2" id="KW-1185">Reference proteome</keyword>
<dbReference type="EMBL" id="LN879502">
    <property type="protein sequence ID" value="CUI17801.1"/>
    <property type="molecule type" value="Genomic_DNA"/>
</dbReference>
<dbReference type="AlphaFoldDB" id="A0A0U5JCS5"/>
<protein>
    <submittedName>
        <fullName evidence="1">Uncharacterized protein</fullName>
    </submittedName>
</protein>
<dbReference type="KEGG" id="pnl:PNK_2200"/>
<name>A0A0U5JCS5_9BACT</name>
<evidence type="ECO:0000313" key="2">
    <source>
        <dbReference type="Proteomes" id="UP000069902"/>
    </source>
</evidence>